<gene>
    <name evidence="2" type="ORF">LJ755_00945</name>
    <name evidence="3" type="ORF">MUK71_09740</name>
</gene>
<dbReference type="EMBL" id="JAJFZT010000001">
    <property type="protein sequence ID" value="MCC3271294.1"/>
    <property type="molecule type" value="Genomic_DNA"/>
</dbReference>
<name>A0A9X1M6N9_9MICC</name>
<keyword evidence="1" id="KW-0812">Transmembrane</keyword>
<dbReference type="EMBL" id="CP094984">
    <property type="protein sequence ID" value="UON90922.1"/>
    <property type="molecule type" value="Genomic_DNA"/>
</dbReference>
<feature type="transmembrane region" description="Helical" evidence="1">
    <location>
        <begin position="127"/>
        <end position="146"/>
    </location>
</feature>
<evidence type="ECO:0000313" key="3">
    <source>
        <dbReference type="EMBL" id="UON90922.1"/>
    </source>
</evidence>
<evidence type="ECO:0000256" key="1">
    <source>
        <dbReference type="SAM" id="Phobius"/>
    </source>
</evidence>
<dbReference type="RefSeq" id="WP_227927696.1">
    <property type="nucleotide sequence ID" value="NZ_CP094984.1"/>
</dbReference>
<keyword evidence="1" id="KW-0472">Membrane</keyword>
<reference evidence="2" key="1">
    <citation type="submission" date="2021-10" db="EMBL/GenBank/DDBJ databases">
        <title>Novel species in genus Arthrobacter.</title>
        <authorList>
            <person name="Liu Y."/>
        </authorList>
    </citation>
    <scope>NUCLEOTIDE SEQUENCE</scope>
    <source>
        <strain evidence="4">zg-Y462</strain>
        <strain evidence="2">Zg-Y462</strain>
    </source>
</reference>
<dbReference type="AlphaFoldDB" id="A0A9X1M6N9"/>
<feature type="transmembrane region" description="Helical" evidence="1">
    <location>
        <begin position="95"/>
        <end position="115"/>
    </location>
</feature>
<protein>
    <submittedName>
        <fullName evidence="2">CPP1-like family protein</fullName>
    </submittedName>
</protein>
<dbReference type="Proteomes" id="UP001155145">
    <property type="component" value="Unassembled WGS sequence"/>
</dbReference>
<feature type="transmembrane region" description="Helical" evidence="1">
    <location>
        <begin position="6"/>
        <end position="22"/>
    </location>
</feature>
<keyword evidence="1" id="KW-1133">Transmembrane helix</keyword>
<feature type="transmembrane region" description="Helical" evidence="1">
    <location>
        <begin position="63"/>
        <end position="83"/>
    </location>
</feature>
<dbReference type="Proteomes" id="UP000829758">
    <property type="component" value="Chromosome"/>
</dbReference>
<accession>A0A9X1M6N9</accession>
<proteinExistence type="predicted"/>
<organism evidence="2 5">
    <name type="scientific">Arthrobacter zhangbolii</name>
    <dbReference type="NCBI Taxonomy" id="2886936"/>
    <lineage>
        <taxon>Bacteria</taxon>
        <taxon>Bacillati</taxon>
        <taxon>Actinomycetota</taxon>
        <taxon>Actinomycetes</taxon>
        <taxon>Micrococcales</taxon>
        <taxon>Micrococcaceae</taxon>
        <taxon>Arthrobacter</taxon>
    </lineage>
</organism>
<evidence type="ECO:0000313" key="2">
    <source>
        <dbReference type="EMBL" id="MCC3271294.1"/>
    </source>
</evidence>
<keyword evidence="4" id="KW-1185">Reference proteome</keyword>
<sequence>MEVFWPGAVIGPVVMLLCFIGFRKREALARGFFAGQEALHGTQRANRIMGEPAARPGRLTAPLLGGMALGAVFFVLSVTGVLARDSPAAPAPPPGFFLLAAAGIGFGASAMVYVLTRKGRKPVRALLWGLVLAGMACILLAGVLFLRQ</sequence>
<evidence type="ECO:0000313" key="4">
    <source>
        <dbReference type="Proteomes" id="UP000829758"/>
    </source>
</evidence>
<evidence type="ECO:0000313" key="5">
    <source>
        <dbReference type="Proteomes" id="UP001155145"/>
    </source>
</evidence>